<gene>
    <name evidence="2" type="ORF">GCM10009716_11100</name>
</gene>
<evidence type="ECO:0000259" key="1">
    <source>
        <dbReference type="PROSITE" id="PS51186"/>
    </source>
</evidence>
<dbReference type="InterPro" id="IPR000182">
    <property type="entry name" value="GNAT_dom"/>
</dbReference>
<dbReference type="InterPro" id="IPR051531">
    <property type="entry name" value="N-acetyltransferase"/>
</dbReference>
<dbReference type="Pfam" id="PF13302">
    <property type="entry name" value="Acetyltransf_3"/>
    <property type="match status" value="1"/>
</dbReference>
<dbReference type="EMBL" id="BAAAMJ010000010">
    <property type="protein sequence ID" value="GAA1902968.1"/>
    <property type="molecule type" value="Genomic_DNA"/>
</dbReference>
<dbReference type="SUPFAM" id="SSF55729">
    <property type="entry name" value="Acyl-CoA N-acyltransferases (Nat)"/>
    <property type="match status" value="1"/>
</dbReference>
<reference evidence="2 3" key="1">
    <citation type="journal article" date="2019" name="Int. J. Syst. Evol. Microbiol.">
        <title>The Global Catalogue of Microorganisms (GCM) 10K type strain sequencing project: providing services to taxonomists for standard genome sequencing and annotation.</title>
        <authorList>
            <consortium name="The Broad Institute Genomics Platform"/>
            <consortium name="The Broad Institute Genome Sequencing Center for Infectious Disease"/>
            <person name="Wu L."/>
            <person name="Ma J."/>
        </authorList>
    </citation>
    <scope>NUCLEOTIDE SEQUENCE [LARGE SCALE GENOMIC DNA]</scope>
    <source>
        <strain evidence="2 3">JCM 13581</strain>
    </source>
</reference>
<dbReference type="InterPro" id="IPR016181">
    <property type="entry name" value="Acyl_CoA_acyltransferase"/>
</dbReference>
<dbReference type="PANTHER" id="PTHR43792">
    <property type="entry name" value="GNAT FAMILY, PUTATIVE (AFU_ORTHOLOGUE AFUA_3G00765)-RELATED-RELATED"/>
    <property type="match status" value="1"/>
</dbReference>
<evidence type="ECO:0000313" key="2">
    <source>
        <dbReference type="EMBL" id="GAA1902968.1"/>
    </source>
</evidence>
<name>A0ABN2NYD1_9ACTN</name>
<organism evidence="2 3">
    <name type="scientific">Streptomyces sodiiphilus</name>
    <dbReference type="NCBI Taxonomy" id="226217"/>
    <lineage>
        <taxon>Bacteria</taxon>
        <taxon>Bacillati</taxon>
        <taxon>Actinomycetota</taxon>
        <taxon>Actinomycetes</taxon>
        <taxon>Kitasatosporales</taxon>
        <taxon>Streptomycetaceae</taxon>
        <taxon>Streptomyces</taxon>
    </lineage>
</organism>
<evidence type="ECO:0000313" key="3">
    <source>
        <dbReference type="Proteomes" id="UP001501303"/>
    </source>
</evidence>
<dbReference type="PANTHER" id="PTHR43792:SF1">
    <property type="entry name" value="N-ACETYLTRANSFERASE DOMAIN-CONTAINING PROTEIN"/>
    <property type="match status" value="1"/>
</dbReference>
<dbReference type="PROSITE" id="PS51186">
    <property type="entry name" value="GNAT"/>
    <property type="match status" value="1"/>
</dbReference>
<keyword evidence="3" id="KW-1185">Reference proteome</keyword>
<comment type="caution">
    <text evidence="2">The sequence shown here is derived from an EMBL/GenBank/DDBJ whole genome shotgun (WGS) entry which is preliminary data.</text>
</comment>
<feature type="domain" description="N-acetyltransferase" evidence="1">
    <location>
        <begin position="24"/>
        <end position="185"/>
    </location>
</feature>
<proteinExistence type="predicted"/>
<sequence length="192" mass="21234">MSGISQPSALPALPAGLRLAGEGVVLREWTSGDLTAMVELFDDPEVAHWTALSSPFDRDAAREHLAKVRASRSEGLGIQLAVTKDGEEPHGEIVLFRSPEDEEGRDIELGYSIGARSRRQGLATAALRVMTDYARREFAPERLVLRIEEENTPSNAVARAVGYRLTDDEPVIREIRGRTMALRTWSRPGRPF</sequence>
<dbReference type="Gene3D" id="3.40.630.30">
    <property type="match status" value="1"/>
</dbReference>
<accession>A0ABN2NYD1</accession>
<dbReference type="RefSeq" id="WP_344259367.1">
    <property type="nucleotide sequence ID" value="NZ_BAAAMJ010000010.1"/>
</dbReference>
<protein>
    <recommendedName>
        <fullName evidence="1">N-acetyltransferase domain-containing protein</fullName>
    </recommendedName>
</protein>
<dbReference type="Proteomes" id="UP001501303">
    <property type="component" value="Unassembled WGS sequence"/>
</dbReference>